<keyword evidence="1" id="KW-0147">Chitin-binding</keyword>
<evidence type="ECO:0000256" key="4">
    <source>
        <dbReference type="ARBA" id="ARBA00023157"/>
    </source>
</evidence>
<dbReference type="PANTHER" id="PTHR23301:SF0">
    <property type="entry name" value="CHITIN-BINDING TYPE-2 DOMAIN-CONTAINING PROTEIN-RELATED"/>
    <property type="match status" value="1"/>
</dbReference>
<sequence>MQFNTFTRLACLLAFVSGAFGQDTWQDQPCKGMADGYFVRDKLDCAGYFFCSNGQAQSAARCPEDYLFSELHQSCDFPTNVDCHVCTDQAGIYLEPHPTNCSQFFMCNNGYSSLGHCSAGYSFDATQNICNPSDRVNCNANRCPAVDSPNKIVYLPSTENCAEYFVCQSGTPIQTFCAAQLYWDPINERCDLMSNVDCDIANPNA</sequence>
<name>A0A182PNZ3_9DIPT</name>
<dbReference type="SMART" id="SM00494">
    <property type="entry name" value="ChtBD2"/>
    <property type="match status" value="3"/>
</dbReference>
<evidence type="ECO:0000256" key="5">
    <source>
        <dbReference type="ARBA" id="ARBA00023180"/>
    </source>
</evidence>
<dbReference type="InterPro" id="IPR002557">
    <property type="entry name" value="Chitin-bd_dom"/>
</dbReference>
<protein>
    <recommendedName>
        <fullName evidence="7">Chitin-binding type-2 domain-containing protein</fullName>
    </recommendedName>
</protein>
<evidence type="ECO:0000256" key="1">
    <source>
        <dbReference type="ARBA" id="ARBA00022669"/>
    </source>
</evidence>
<dbReference type="PROSITE" id="PS50940">
    <property type="entry name" value="CHIT_BIND_II"/>
    <property type="match status" value="3"/>
</dbReference>
<feature type="signal peptide" evidence="6">
    <location>
        <begin position="1"/>
        <end position="21"/>
    </location>
</feature>
<dbReference type="Pfam" id="PF01607">
    <property type="entry name" value="CBM_14"/>
    <property type="match status" value="3"/>
</dbReference>
<keyword evidence="9" id="KW-1185">Reference proteome</keyword>
<keyword evidence="4" id="KW-1015">Disulfide bond</keyword>
<dbReference type="GO" id="GO:0005576">
    <property type="term" value="C:extracellular region"/>
    <property type="evidence" value="ECO:0007669"/>
    <property type="project" value="InterPro"/>
</dbReference>
<keyword evidence="5" id="KW-0325">Glycoprotein</keyword>
<accession>A0A182PNZ3</accession>
<keyword evidence="2 6" id="KW-0732">Signal</keyword>
<dbReference type="InterPro" id="IPR036508">
    <property type="entry name" value="Chitin-bd_dom_sf"/>
</dbReference>
<feature type="domain" description="Chitin-binding type-2" evidence="7">
    <location>
        <begin position="144"/>
        <end position="200"/>
    </location>
</feature>
<dbReference type="VEuPathDB" id="VectorBase:AEPI008672"/>
<dbReference type="GO" id="GO:0008061">
    <property type="term" value="F:chitin binding"/>
    <property type="evidence" value="ECO:0007669"/>
    <property type="project" value="UniProtKB-KW"/>
</dbReference>
<dbReference type="Proteomes" id="UP000075885">
    <property type="component" value="Unassembled WGS sequence"/>
</dbReference>
<dbReference type="InterPro" id="IPR051940">
    <property type="entry name" value="Chitin_bind-dev_reg"/>
</dbReference>
<evidence type="ECO:0000256" key="3">
    <source>
        <dbReference type="ARBA" id="ARBA00022737"/>
    </source>
</evidence>
<evidence type="ECO:0000313" key="9">
    <source>
        <dbReference type="Proteomes" id="UP000075885"/>
    </source>
</evidence>
<dbReference type="SUPFAM" id="SSF57625">
    <property type="entry name" value="Invertebrate chitin-binding proteins"/>
    <property type="match status" value="3"/>
</dbReference>
<evidence type="ECO:0000256" key="2">
    <source>
        <dbReference type="ARBA" id="ARBA00022729"/>
    </source>
</evidence>
<proteinExistence type="predicted"/>
<dbReference type="PANTHER" id="PTHR23301">
    <property type="entry name" value="CHITIN BINDING PERITROPHIN-A"/>
    <property type="match status" value="1"/>
</dbReference>
<evidence type="ECO:0000259" key="7">
    <source>
        <dbReference type="PROSITE" id="PS50940"/>
    </source>
</evidence>
<keyword evidence="3" id="KW-0677">Repeat</keyword>
<dbReference type="STRING" id="199890.A0A182PNZ3"/>
<feature type="chain" id="PRO_5008131728" description="Chitin-binding type-2 domain-containing protein" evidence="6">
    <location>
        <begin position="22"/>
        <end position="205"/>
    </location>
</feature>
<evidence type="ECO:0000313" key="8">
    <source>
        <dbReference type="EnsemblMetazoa" id="AEPI008672-PA"/>
    </source>
</evidence>
<organism evidence="8 9">
    <name type="scientific">Anopheles epiroticus</name>
    <dbReference type="NCBI Taxonomy" id="199890"/>
    <lineage>
        <taxon>Eukaryota</taxon>
        <taxon>Metazoa</taxon>
        <taxon>Ecdysozoa</taxon>
        <taxon>Arthropoda</taxon>
        <taxon>Hexapoda</taxon>
        <taxon>Insecta</taxon>
        <taxon>Pterygota</taxon>
        <taxon>Neoptera</taxon>
        <taxon>Endopterygota</taxon>
        <taxon>Diptera</taxon>
        <taxon>Nematocera</taxon>
        <taxon>Culicoidea</taxon>
        <taxon>Culicidae</taxon>
        <taxon>Anophelinae</taxon>
        <taxon>Anopheles</taxon>
    </lineage>
</organism>
<dbReference type="AlphaFoldDB" id="A0A182PNZ3"/>
<feature type="domain" description="Chitin-binding type-2" evidence="7">
    <location>
        <begin position="27"/>
        <end position="85"/>
    </location>
</feature>
<dbReference type="EnsemblMetazoa" id="AEPI008672-RA">
    <property type="protein sequence ID" value="AEPI008672-PA"/>
    <property type="gene ID" value="AEPI008672"/>
</dbReference>
<evidence type="ECO:0000256" key="6">
    <source>
        <dbReference type="SAM" id="SignalP"/>
    </source>
</evidence>
<feature type="domain" description="Chitin-binding type-2" evidence="7">
    <location>
        <begin position="86"/>
        <end position="140"/>
    </location>
</feature>
<reference evidence="8" key="2">
    <citation type="submission" date="2020-05" db="UniProtKB">
        <authorList>
            <consortium name="EnsemblMetazoa"/>
        </authorList>
    </citation>
    <scope>IDENTIFICATION</scope>
    <source>
        <strain evidence="8">Epiroticus2</strain>
    </source>
</reference>
<dbReference type="Gene3D" id="2.170.140.10">
    <property type="entry name" value="Chitin binding domain"/>
    <property type="match status" value="3"/>
</dbReference>
<reference evidence="9" key="1">
    <citation type="submission" date="2013-03" db="EMBL/GenBank/DDBJ databases">
        <title>The Genome Sequence of Anopheles epiroticus epiroticus2.</title>
        <authorList>
            <consortium name="The Broad Institute Genomics Platform"/>
            <person name="Neafsey D.E."/>
            <person name="Howell P."/>
            <person name="Walker B."/>
            <person name="Young S.K."/>
            <person name="Zeng Q."/>
            <person name="Gargeya S."/>
            <person name="Fitzgerald M."/>
            <person name="Haas B."/>
            <person name="Abouelleil A."/>
            <person name="Allen A.W."/>
            <person name="Alvarado L."/>
            <person name="Arachchi H.M."/>
            <person name="Berlin A.M."/>
            <person name="Chapman S.B."/>
            <person name="Gainer-Dewar J."/>
            <person name="Goldberg J."/>
            <person name="Griggs A."/>
            <person name="Gujja S."/>
            <person name="Hansen M."/>
            <person name="Howarth C."/>
            <person name="Imamovic A."/>
            <person name="Ireland A."/>
            <person name="Larimer J."/>
            <person name="McCowan C."/>
            <person name="Murphy C."/>
            <person name="Pearson M."/>
            <person name="Poon T.W."/>
            <person name="Priest M."/>
            <person name="Roberts A."/>
            <person name="Saif S."/>
            <person name="Shea T."/>
            <person name="Sisk P."/>
            <person name="Sykes S."/>
            <person name="Wortman J."/>
            <person name="Nusbaum C."/>
            <person name="Birren B."/>
        </authorList>
    </citation>
    <scope>NUCLEOTIDE SEQUENCE [LARGE SCALE GENOMIC DNA]</scope>
    <source>
        <strain evidence="9">Epiroticus2</strain>
    </source>
</reference>